<dbReference type="Gene3D" id="1.10.1200.10">
    <property type="entry name" value="ACP-like"/>
    <property type="match status" value="1"/>
</dbReference>
<dbReference type="Proteomes" id="UP000249645">
    <property type="component" value="Unassembled WGS sequence"/>
</dbReference>
<feature type="compositionally biased region" description="Low complexity" evidence="3">
    <location>
        <begin position="46"/>
        <end position="59"/>
    </location>
</feature>
<evidence type="ECO:0000256" key="2">
    <source>
        <dbReference type="ARBA" id="ARBA00022553"/>
    </source>
</evidence>
<proteinExistence type="predicted"/>
<feature type="domain" description="Carrier" evidence="4">
    <location>
        <begin position="156"/>
        <end position="235"/>
    </location>
</feature>
<feature type="region of interest" description="Disordered" evidence="3">
    <location>
        <begin position="1"/>
        <end position="91"/>
    </location>
</feature>
<dbReference type="AlphaFoldDB" id="A0A2W5HDN7"/>
<dbReference type="PROSITE" id="PS00012">
    <property type="entry name" value="PHOSPHOPANTETHEINE"/>
    <property type="match status" value="1"/>
</dbReference>
<dbReference type="InterPro" id="IPR036736">
    <property type="entry name" value="ACP-like_sf"/>
</dbReference>
<sequence>MKKHKPATEDSKGSGSKKAAVVLMDNKKAPSSKNLKKTSPKKEVSSKTPTTKTSTSKVEAPIKKLQVKKVKENSNQVSLKKASSAKSKKADELLEKTAKKAIASVPKTPKVSSKNTAPMGNIAPAAFSKAAFEEQVNLAIRESIARQKDVNRVYDPAITDKMKSIIANYTESPELLENIENNTNEHFVEELNIDSVDFVEIIVDAEEAFQIKMEDDEIKALRSFDDLYDLIEGKINERDIAKAKKA</sequence>
<dbReference type="InterPro" id="IPR006162">
    <property type="entry name" value="Ppantetheine_attach_site"/>
</dbReference>
<evidence type="ECO:0000259" key="4">
    <source>
        <dbReference type="PROSITE" id="PS50075"/>
    </source>
</evidence>
<accession>A0A2W5HDN7</accession>
<name>A0A2W5HDN7_9SPHI</name>
<keyword evidence="2" id="KW-0597">Phosphoprotein</keyword>
<evidence type="ECO:0000313" key="6">
    <source>
        <dbReference type="Proteomes" id="UP000249645"/>
    </source>
</evidence>
<evidence type="ECO:0000256" key="1">
    <source>
        <dbReference type="ARBA" id="ARBA00022450"/>
    </source>
</evidence>
<organism evidence="5 6">
    <name type="scientific">Pseudopedobacter saltans</name>
    <dbReference type="NCBI Taxonomy" id="151895"/>
    <lineage>
        <taxon>Bacteria</taxon>
        <taxon>Pseudomonadati</taxon>
        <taxon>Bacteroidota</taxon>
        <taxon>Sphingobacteriia</taxon>
        <taxon>Sphingobacteriales</taxon>
        <taxon>Sphingobacteriaceae</taxon>
        <taxon>Pseudopedobacter</taxon>
    </lineage>
</organism>
<feature type="compositionally biased region" description="Basic and acidic residues" evidence="3">
    <location>
        <begin position="1"/>
        <end position="12"/>
    </location>
</feature>
<dbReference type="SUPFAM" id="SSF47336">
    <property type="entry name" value="ACP-like"/>
    <property type="match status" value="1"/>
</dbReference>
<dbReference type="PROSITE" id="PS50075">
    <property type="entry name" value="CARRIER"/>
    <property type="match status" value="1"/>
</dbReference>
<dbReference type="Pfam" id="PF00550">
    <property type="entry name" value="PP-binding"/>
    <property type="match status" value="1"/>
</dbReference>
<dbReference type="InterPro" id="IPR009081">
    <property type="entry name" value="PP-bd_ACP"/>
</dbReference>
<gene>
    <name evidence="5" type="ORF">DI598_02235</name>
</gene>
<protein>
    <recommendedName>
        <fullName evidence="4">Carrier domain-containing protein</fullName>
    </recommendedName>
</protein>
<evidence type="ECO:0000256" key="3">
    <source>
        <dbReference type="SAM" id="MobiDB-lite"/>
    </source>
</evidence>
<dbReference type="EMBL" id="QFOI01000020">
    <property type="protein sequence ID" value="PZP51829.1"/>
    <property type="molecule type" value="Genomic_DNA"/>
</dbReference>
<comment type="caution">
    <text evidence="5">The sequence shown here is derived from an EMBL/GenBank/DDBJ whole genome shotgun (WGS) entry which is preliminary data.</text>
</comment>
<evidence type="ECO:0000313" key="5">
    <source>
        <dbReference type="EMBL" id="PZP51829.1"/>
    </source>
</evidence>
<keyword evidence="1" id="KW-0596">Phosphopantetheine</keyword>
<reference evidence="5 6" key="1">
    <citation type="submission" date="2017-11" db="EMBL/GenBank/DDBJ databases">
        <title>Infants hospitalized years apart are colonized by the same room-sourced microbial strains.</title>
        <authorList>
            <person name="Brooks B."/>
            <person name="Olm M.R."/>
            <person name="Firek B.A."/>
            <person name="Baker R."/>
            <person name="Thomas B.C."/>
            <person name="Morowitz M.J."/>
            <person name="Banfield J.F."/>
        </authorList>
    </citation>
    <scope>NUCLEOTIDE SEQUENCE [LARGE SCALE GENOMIC DNA]</scope>
    <source>
        <strain evidence="5">S2_009_000_R2_76</strain>
    </source>
</reference>